<evidence type="ECO:0000259" key="1">
    <source>
        <dbReference type="SMART" id="SM00849"/>
    </source>
</evidence>
<keyword evidence="3" id="KW-1185">Reference proteome</keyword>
<dbReference type="CDD" id="cd07727">
    <property type="entry name" value="YmaE-like_MBL-fold"/>
    <property type="match status" value="1"/>
</dbReference>
<dbReference type="SMART" id="SM00849">
    <property type="entry name" value="Lactamase_B"/>
    <property type="match status" value="1"/>
</dbReference>
<proteinExistence type="predicted"/>
<dbReference type="InterPro" id="IPR036866">
    <property type="entry name" value="RibonucZ/Hydroxyglut_hydro"/>
</dbReference>
<organism evidence="2 3">
    <name type="scientific">Sorangium atrum</name>
    <dbReference type="NCBI Taxonomy" id="2995308"/>
    <lineage>
        <taxon>Bacteria</taxon>
        <taxon>Pseudomonadati</taxon>
        <taxon>Myxococcota</taxon>
        <taxon>Polyangia</taxon>
        <taxon>Polyangiales</taxon>
        <taxon>Polyangiaceae</taxon>
        <taxon>Sorangium</taxon>
    </lineage>
</organism>
<dbReference type="PANTHER" id="PTHR42773">
    <property type="entry name" value="METALLO-BETA-LACTAMASE-RELATED"/>
    <property type="match status" value="1"/>
</dbReference>
<dbReference type="Pfam" id="PF13370">
    <property type="entry name" value="Fer4_13"/>
    <property type="match status" value="1"/>
</dbReference>
<evidence type="ECO:0000313" key="2">
    <source>
        <dbReference type="EMBL" id="MDC0678043.1"/>
    </source>
</evidence>
<dbReference type="Proteomes" id="UP001217485">
    <property type="component" value="Unassembled WGS sequence"/>
</dbReference>
<dbReference type="InterPro" id="IPR001279">
    <property type="entry name" value="Metallo-B-lactamas"/>
</dbReference>
<dbReference type="SUPFAM" id="SSF56281">
    <property type="entry name" value="Metallo-hydrolase/oxidoreductase"/>
    <property type="match status" value="1"/>
</dbReference>
<reference evidence="2 3" key="1">
    <citation type="submission" date="2023-01" db="EMBL/GenBank/DDBJ databases">
        <title>Minimal conservation of predation-associated metabolite biosynthetic gene clusters underscores biosynthetic potential of Myxococcota including descriptions for ten novel species: Archangium lansinium sp. nov., Myxococcus landrumus sp. nov., Nannocystis bai.</title>
        <authorList>
            <person name="Ahearne A."/>
            <person name="Stevens C."/>
            <person name="Dowd S."/>
        </authorList>
    </citation>
    <scope>NUCLEOTIDE SEQUENCE [LARGE SCALE GENOMIC DNA]</scope>
    <source>
        <strain evidence="2 3">WIWO2</strain>
    </source>
</reference>
<feature type="domain" description="Metallo-beta-lactamase" evidence="1">
    <location>
        <begin position="108"/>
        <end position="267"/>
    </location>
</feature>
<name>A0ABT5BV68_9BACT</name>
<gene>
    <name evidence="2" type="ORF">POL72_09895</name>
</gene>
<dbReference type="PANTHER" id="PTHR42773:SF1">
    <property type="entry name" value="METALLO-BETA-LACTAMASE FAMILY PROTEIN"/>
    <property type="match status" value="1"/>
</dbReference>
<dbReference type="Gene3D" id="3.60.15.10">
    <property type="entry name" value="Ribonuclease Z/Hydroxyacylglutathione hydrolase-like"/>
    <property type="match status" value="1"/>
</dbReference>
<sequence length="293" mass="32420">MARLEDRLPANAPGDYFVDRSCIDCDVCRQLAPSVFARAPAFEQSIVARQPATPDEHLRAAMALVSCPTASIGTTAPAAGMAAATFAFPEPIDEDVYYCGYSSSSSFGAASYLIRRPEGNVLVDSPRAARPLMKRIRELGGVRTLVLTHRDDVADHRIFRDTFGCDRVIHESDVDDGTALAEVKIGGLDPVALAPDLTLIPVPGHTRGSVALLLRDRYLFTGDHLFFSGELGRLDASRDVCWYSWAEQIRSMERLLQHRFTWVLPGHLRRYRAPSEDAMRAELAELIDRMKMA</sequence>
<comment type="caution">
    <text evidence="2">The sequence shown here is derived from an EMBL/GenBank/DDBJ whole genome shotgun (WGS) entry which is preliminary data.</text>
</comment>
<dbReference type="Pfam" id="PF00753">
    <property type="entry name" value="Lactamase_B"/>
    <property type="match status" value="1"/>
</dbReference>
<evidence type="ECO:0000313" key="3">
    <source>
        <dbReference type="Proteomes" id="UP001217485"/>
    </source>
</evidence>
<dbReference type="EMBL" id="JAQNDK010000001">
    <property type="protein sequence ID" value="MDC0678043.1"/>
    <property type="molecule type" value="Genomic_DNA"/>
</dbReference>
<protein>
    <submittedName>
        <fullName evidence="2">MBL fold metallo-hydrolase</fullName>
    </submittedName>
</protein>
<dbReference type="Gene3D" id="3.30.70.20">
    <property type="match status" value="1"/>
</dbReference>
<accession>A0ABT5BV68</accession>
<dbReference type="RefSeq" id="WP_272094805.1">
    <property type="nucleotide sequence ID" value="NZ_JAQNDK010000001.1"/>
</dbReference>